<evidence type="ECO:0000256" key="1">
    <source>
        <dbReference type="SAM" id="MobiDB-lite"/>
    </source>
</evidence>
<accession>A0A0L6UB47</accession>
<evidence type="ECO:0000313" key="3">
    <source>
        <dbReference type="Proteomes" id="UP000037035"/>
    </source>
</evidence>
<reference evidence="2 3" key="1">
    <citation type="submission" date="2015-08" db="EMBL/GenBank/DDBJ databases">
        <title>Next Generation Sequencing and Analysis of the Genome of Puccinia sorghi L Schw, the Causal Agent of Maize Common Rust.</title>
        <authorList>
            <person name="Rochi L."/>
            <person name="Burguener G."/>
            <person name="Darino M."/>
            <person name="Turjanski A."/>
            <person name="Kreff E."/>
            <person name="Dieguez M.J."/>
            <person name="Sacco F."/>
        </authorList>
    </citation>
    <scope>NUCLEOTIDE SEQUENCE [LARGE SCALE GENOMIC DNA]</scope>
    <source>
        <strain evidence="2 3">RO10H11247</strain>
    </source>
</reference>
<keyword evidence="3" id="KW-1185">Reference proteome</keyword>
<organism evidence="2 3">
    <name type="scientific">Puccinia sorghi</name>
    <dbReference type="NCBI Taxonomy" id="27349"/>
    <lineage>
        <taxon>Eukaryota</taxon>
        <taxon>Fungi</taxon>
        <taxon>Dikarya</taxon>
        <taxon>Basidiomycota</taxon>
        <taxon>Pucciniomycotina</taxon>
        <taxon>Pucciniomycetes</taxon>
        <taxon>Pucciniales</taxon>
        <taxon>Pucciniaceae</taxon>
        <taxon>Puccinia</taxon>
    </lineage>
</organism>
<name>A0A0L6UB47_9BASI</name>
<dbReference type="AlphaFoldDB" id="A0A0L6UB47"/>
<dbReference type="VEuPathDB" id="FungiDB:VP01_7816g1"/>
<dbReference type="Proteomes" id="UP000037035">
    <property type="component" value="Unassembled WGS sequence"/>
</dbReference>
<dbReference type="OrthoDB" id="3255262at2759"/>
<comment type="caution">
    <text evidence="2">The sequence shown here is derived from an EMBL/GenBank/DDBJ whole genome shotgun (WGS) entry which is preliminary data.</text>
</comment>
<feature type="non-terminal residue" evidence="2">
    <location>
        <position position="164"/>
    </location>
</feature>
<protein>
    <submittedName>
        <fullName evidence="2">Uncharacterized protein</fullName>
    </submittedName>
</protein>
<dbReference type="EMBL" id="LAVV01013290">
    <property type="protein sequence ID" value="KNZ45773.1"/>
    <property type="molecule type" value="Genomic_DNA"/>
</dbReference>
<proteinExistence type="predicted"/>
<evidence type="ECO:0000313" key="2">
    <source>
        <dbReference type="EMBL" id="KNZ45773.1"/>
    </source>
</evidence>
<feature type="region of interest" description="Disordered" evidence="1">
    <location>
        <begin position="32"/>
        <end position="53"/>
    </location>
</feature>
<sequence length="164" mass="18540">VVSAIGCEDIGDFKLGDALDEQDVAVAVLESRDPYGSDSPSYEEAMKSPEAPTHQRTRNNCYVLVWKDDNQVGRRCEFPCGHSNSKKGTRPDISFATHYLARFSFNPDQTHWAALRRLIAYVQSTQHFELKIERDNSPDPLKVYVDASWMGERAQSHQGFMATL</sequence>
<dbReference type="PANTHER" id="PTHR11439">
    <property type="entry name" value="GAG-POL-RELATED RETROTRANSPOSON"/>
    <property type="match status" value="1"/>
</dbReference>
<dbReference type="PANTHER" id="PTHR11439:SF463">
    <property type="entry name" value="REVERSE TRANSCRIPTASE TY1_COPIA-TYPE DOMAIN-CONTAINING PROTEIN"/>
    <property type="match status" value="1"/>
</dbReference>
<gene>
    <name evidence="2" type="ORF">VP01_7816g1</name>
</gene>
<feature type="non-terminal residue" evidence="2">
    <location>
        <position position="1"/>
    </location>
</feature>